<protein>
    <submittedName>
        <fullName evidence="2">Uncharacterized protein</fullName>
    </submittedName>
</protein>
<gene>
    <name evidence="2" type="ORF">OYT1_ch1097</name>
</gene>
<keyword evidence="3" id="KW-1185">Reference proteome</keyword>
<dbReference type="EMBL" id="AP018738">
    <property type="protein sequence ID" value="BBE50657.1"/>
    <property type="molecule type" value="Genomic_DNA"/>
</dbReference>
<feature type="chain" id="PRO_5017234534" evidence="1">
    <location>
        <begin position="19"/>
        <end position="166"/>
    </location>
</feature>
<dbReference type="AlphaFoldDB" id="A0A2Z6GB33"/>
<sequence>MTRLLPFLMVLVTTVASAKDLSEFSVPSDDYLVTARHVSEGPIVNGQIVMWVGKVEDVSVRQRADGATTLEWFCEQHLFEVAPQLPLVEPLLLKAEPTGHFVITLHLPTLSVSEVEEKIVKSLKSPAWVLVRGEPVFAEEWKGIKAVFLHSLTATVSDTVKVELAK</sequence>
<dbReference type="RefSeq" id="WP_062627618.1">
    <property type="nucleotide sequence ID" value="NZ_AP018738.1"/>
</dbReference>
<dbReference type="KEGG" id="fam:OYT1_ch1097"/>
<feature type="signal peptide" evidence="1">
    <location>
        <begin position="1"/>
        <end position="18"/>
    </location>
</feature>
<accession>A0A2Z6GB33</accession>
<reference evidence="2 3" key="1">
    <citation type="submission" date="2018-06" db="EMBL/GenBank/DDBJ databases">
        <title>OYT1 Genome Sequencing.</title>
        <authorList>
            <person name="Kato S."/>
            <person name="Itoh T."/>
            <person name="Ohkuma M."/>
        </authorList>
    </citation>
    <scope>NUCLEOTIDE SEQUENCE [LARGE SCALE GENOMIC DNA]</scope>
    <source>
        <strain evidence="2 3">OYT1</strain>
    </source>
</reference>
<dbReference type="Proteomes" id="UP000033070">
    <property type="component" value="Chromosome"/>
</dbReference>
<evidence type="ECO:0000313" key="3">
    <source>
        <dbReference type="Proteomes" id="UP000033070"/>
    </source>
</evidence>
<evidence type="ECO:0000256" key="1">
    <source>
        <dbReference type="SAM" id="SignalP"/>
    </source>
</evidence>
<organism evidence="2 3">
    <name type="scientific">Ferriphaselus amnicola</name>
    <dbReference type="NCBI Taxonomy" id="1188319"/>
    <lineage>
        <taxon>Bacteria</taxon>
        <taxon>Pseudomonadati</taxon>
        <taxon>Pseudomonadota</taxon>
        <taxon>Betaproteobacteria</taxon>
        <taxon>Nitrosomonadales</taxon>
        <taxon>Gallionellaceae</taxon>
        <taxon>Ferriphaselus</taxon>
    </lineage>
</organism>
<name>A0A2Z6GB33_9PROT</name>
<proteinExistence type="predicted"/>
<keyword evidence="1" id="KW-0732">Signal</keyword>
<evidence type="ECO:0000313" key="2">
    <source>
        <dbReference type="EMBL" id="BBE50657.1"/>
    </source>
</evidence>